<organism evidence="1 2">
    <name type="scientific">Pseudocercospora fijiensis (strain CIRAD86)</name>
    <name type="common">Black leaf streak disease fungus</name>
    <name type="synonym">Mycosphaerella fijiensis</name>
    <dbReference type="NCBI Taxonomy" id="383855"/>
    <lineage>
        <taxon>Eukaryota</taxon>
        <taxon>Fungi</taxon>
        <taxon>Dikarya</taxon>
        <taxon>Ascomycota</taxon>
        <taxon>Pezizomycotina</taxon>
        <taxon>Dothideomycetes</taxon>
        <taxon>Dothideomycetidae</taxon>
        <taxon>Mycosphaerellales</taxon>
        <taxon>Mycosphaerellaceae</taxon>
        <taxon>Pseudocercospora</taxon>
    </lineage>
</organism>
<dbReference type="VEuPathDB" id="FungiDB:MYCFIDRAFT_210187"/>
<dbReference type="GeneID" id="19337021"/>
<accession>M2Z679</accession>
<evidence type="ECO:0008006" key="3">
    <source>
        <dbReference type="Google" id="ProtNLM"/>
    </source>
</evidence>
<reference evidence="1 2" key="1">
    <citation type="journal article" date="2012" name="PLoS Pathog.">
        <title>Diverse lifestyles and strategies of plant pathogenesis encoded in the genomes of eighteen Dothideomycetes fungi.</title>
        <authorList>
            <person name="Ohm R.A."/>
            <person name="Feau N."/>
            <person name="Henrissat B."/>
            <person name="Schoch C.L."/>
            <person name="Horwitz B.A."/>
            <person name="Barry K.W."/>
            <person name="Condon B.J."/>
            <person name="Copeland A.C."/>
            <person name="Dhillon B."/>
            <person name="Glaser F."/>
            <person name="Hesse C.N."/>
            <person name="Kosti I."/>
            <person name="LaButti K."/>
            <person name="Lindquist E.A."/>
            <person name="Lucas S."/>
            <person name="Salamov A.A."/>
            <person name="Bradshaw R.E."/>
            <person name="Ciuffetti L."/>
            <person name="Hamelin R.C."/>
            <person name="Kema G.H.J."/>
            <person name="Lawrence C."/>
            <person name="Scott J.A."/>
            <person name="Spatafora J.W."/>
            <person name="Turgeon B.G."/>
            <person name="de Wit P.J.G.M."/>
            <person name="Zhong S."/>
            <person name="Goodwin S.B."/>
            <person name="Grigoriev I.V."/>
        </authorList>
    </citation>
    <scope>NUCLEOTIDE SEQUENCE [LARGE SCALE GENOMIC DNA]</scope>
    <source>
        <strain evidence="1 2">CIRAD86</strain>
    </source>
</reference>
<gene>
    <name evidence="1" type="ORF">MYCFIDRAFT_210187</name>
</gene>
<dbReference type="PANTHER" id="PTHR11603:SF132">
    <property type="entry name" value="C2H2-TYPE DOMAIN-CONTAINING PROTEIN"/>
    <property type="match status" value="1"/>
</dbReference>
<dbReference type="EMBL" id="KB446556">
    <property type="protein sequence ID" value="EME85265.1"/>
    <property type="molecule type" value="Genomic_DNA"/>
</dbReference>
<evidence type="ECO:0000313" key="1">
    <source>
        <dbReference type="EMBL" id="EME85265.1"/>
    </source>
</evidence>
<dbReference type="RefSeq" id="XP_007922931.1">
    <property type="nucleotide sequence ID" value="XM_007924740.1"/>
</dbReference>
<dbReference type="HOGENOM" id="CLU_034390_0_0_1"/>
<proteinExistence type="predicted"/>
<evidence type="ECO:0000313" key="2">
    <source>
        <dbReference type="Proteomes" id="UP000016932"/>
    </source>
</evidence>
<dbReference type="InterPro" id="IPR052041">
    <property type="entry name" value="Nucleic_acid_metab_PIN/TRAM"/>
</dbReference>
<sequence length="349" mass="38494">MIAVTVPGAMDDLQSRIQDLGDVELAVLVAVVAGEHCIFSASSDSVQSLRAELSLTCMNRFLRQPVVIDCSPETTVDEFSEALLVENEEGFDDSLDDRYGAARPTLEVKFHPAREPSPGRLGSLANLEERRLADVVIAVGLDSATEAVQVQAFELLRSRRIFTRSAMHVAPTDLLFIVILSSPEARLTRHLNDLFCMSHHHADDDAFIHLEGQLNTAEVPTINAQDITELRDLANHVNLTHEIAQYLHNIVVFMRNSRFIKGGVTATATRQLRILSMALASLHGLDYVSPSLVALAARKIYPHRLVLATEKTERSLLWGSDPRAIRHLMQTVTVEDAIENVLGSVEAPL</sequence>
<dbReference type="KEGG" id="pfj:MYCFIDRAFT_210187"/>
<dbReference type="Proteomes" id="UP000016932">
    <property type="component" value="Unassembled WGS sequence"/>
</dbReference>
<dbReference type="Gene3D" id="1.10.8.80">
    <property type="entry name" value="Magnesium chelatase subunit I, C-Terminal domain"/>
    <property type="match status" value="1"/>
</dbReference>
<keyword evidence="2" id="KW-1185">Reference proteome</keyword>
<protein>
    <recommendedName>
        <fullName evidence="3">Magnesium chelatase</fullName>
    </recommendedName>
</protein>
<dbReference type="AlphaFoldDB" id="M2Z679"/>
<dbReference type="OrthoDB" id="444631at2759"/>
<name>M2Z679_PSEFD</name>
<dbReference type="eggNOG" id="ENOG502QQMN">
    <property type="taxonomic scope" value="Eukaryota"/>
</dbReference>
<dbReference type="PANTHER" id="PTHR11603">
    <property type="entry name" value="AAA FAMILY ATPASE"/>
    <property type="match status" value="1"/>
</dbReference>
<dbReference type="GO" id="GO:0016851">
    <property type="term" value="F:magnesium chelatase activity"/>
    <property type="evidence" value="ECO:0007669"/>
    <property type="project" value="UniProtKB-EC"/>
</dbReference>